<name>A0A923MWD1_9BURK</name>
<evidence type="ECO:0000313" key="2">
    <source>
        <dbReference type="EMBL" id="MBC5786316.1"/>
    </source>
</evidence>
<dbReference type="Gene3D" id="1.20.1290.10">
    <property type="entry name" value="AhpD-like"/>
    <property type="match status" value="1"/>
</dbReference>
<protein>
    <submittedName>
        <fullName evidence="2">Carboxymuconolactone decarboxylase family protein</fullName>
    </submittedName>
</protein>
<sequence length="167" mass="18619">MEAASFRTEQENPLESQPRLAYQALAPRATQALVAFSRAAASTLDRRLHELVNLRISQVNGCAFCMDMHAAALLKMDVDPRALHVLAGWREAHRFFDAKDRAALAWAEAVNAVPHRSPSDAEFEEARRHFRDEELAELTFAVGAIRAWNMLNASFHLPVPAKPYAVG</sequence>
<dbReference type="GO" id="GO:0051920">
    <property type="term" value="F:peroxiredoxin activity"/>
    <property type="evidence" value="ECO:0007669"/>
    <property type="project" value="InterPro"/>
</dbReference>
<dbReference type="InterPro" id="IPR029032">
    <property type="entry name" value="AhpD-like"/>
</dbReference>
<dbReference type="PANTHER" id="PTHR34846:SF10">
    <property type="entry name" value="CYTOPLASMIC PROTEIN"/>
    <property type="match status" value="1"/>
</dbReference>
<dbReference type="EMBL" id="JACORT010000017">
    <property type="protein sequence ID" value="MBC5786316.1"/>
    <property type="molecule type" value="Genomic_DNA"/>
</dbReference>
<dbReference type="InterPro" id="IPR003779">
    <property type="entry name" value="CMD-like"/>
</dbReference>
<organism evidence="2 3">
    <name type="scientific">Ramlibacter cellulosilyticus</name>
    <dbReference type="NCBI Taxonomy" id="2764187"/>
    <lineage>
        <taxon>Bacteria</taxon>
        <taxon>Pseudomonadati</taxon>
        <taxon>Pseudomonadota</taxon>
        <taxon>Betaproteobacteria</taxon>
        <taxon>Burkholderiales</taxon>
        <taxon>Comamonadaceae</taxon>
        <taxon>Ramlibacter</taxon>
    </lineage>
</organism>
<dbReference type="Pfam" id="PF02627">
    <property type="entry name" value="CMD"/>
    <property type="match status" value="1"/>
</dbReference>
<dbReference type="PANTHER" id="PTHR34846">
    <property type="entry name" value="4-CARBOXYMUCONOLACTONE DECARBOXYLASE FAMILY PROTEIN (AFU_ORTHOLOGUE AFUA_6G11590)"/>
    <property type="match status" value="1"/>
</dbReference>
<proteinExistence type="predicted"/>
<comment type="caution">
    <text evidence="2">The sequence shown here is derived from an EMBL/GenBank/DDBJ whole genome shotgun (WGS) entry which is preliminary data.</text>
</comment>
<accession>A0A923MWD1</accession>
<dbReference type="InterPro" id="IPR004675">
    <property type="entry name" value="AhpD_core"/>
</dbReference>
<gene>
    <name evidence="2" type="ORF">H8N03_25485</name>
</gene>
<reference evidence="2" key="1">
    <citation type="submission" date="2020-08" db="EMBL/GenBank/DDBJ databases">
        <title>Ramlibacter sp. USB13 16S ribosomal RNA gene genome sequencing and assembly.</title>
        <authorList>
            <person name="Kang M."/>
        </authorList>
    </citation>
    <scope>NUCLEOTIDE SEQUENCE</scope>
    <source>
        <strain evidence="2">USB13</strain>
    </source>
</reference>
<keyword evidence="3" id="KW-1185">Reference proteome</keyword>
<dbReference type="Proteomes" id="UP000608513">
    <property type="component" value="Unassembled WGS sequence"/>
</dbReference>
<evidence type="ECO:0000259" key="1">
    <source>
        <dbReference type="Pfam" id="PF02627"/>
    </source>
</evidence>
<dbReference type="SUPFAM" id="SSF69118">
    <property type="entry name" value="AhpD-like"/>
    <property type="match status" value="1"/>
</dbReference>
<feature type="domain" description="Carboxymuconolactone decarboxylase-like" evidence="1">
    <location>
        <begin position="27"/>
        <end position="108"/>
    </location>
</feature>
<dbReference type="NCBIfam" id="TIGR00778">
    <property type="entry name" value="ahpD_dom"/>
    <property type="match status" value="1"/>
</dbReference>
<evidence type="ECO:0000313" key="3">
    <source>
        <dbReference type="Proteomes" id="UP000608513"/>
    </source>
</evidence>
<dbReference type="AlphaFoldDB" id="A0A923MWD1"/>